<dbReference type="OrthoDB" id="5291587at2"/>
<dbReference type="Proteomes" id="UP000006322">
    <property type="component" value="Unassembled WGS sequence"/>
</dbReference>
<dbReference type="InterPro" id="IPR011335">
    <property type="entry name" value="Restrct_endonuc-II-like"/>
</dbReference>
<dbReference type="CDD" id="cd22362">
    <property type="entry name" value="TnsA_endonuclease-like"/>
    <property type="match status" value="1"/>
</dbReference>
<accession>K6YG75</accession>
<dbReference type="InterPro" id="IPR036390">
    <property type="entry name" value="WH_DNA-bd_sf"/>
</dbReference>
<protein>
    <submittedName>
        <fullName evidence="3">Transposon Tn7 transposition protein tnsA</fullName>
    </submittedName>
</protein>
<dbReference type="InterPro" id="IPR014832">
    <property type="entry name" value="TnsA_C"/>
</dbReference>
<dbReference type="InterPro" id="IPR014833">
    <property type="entry name" value="TnsA_N"/>
</dbReference>
<evidence type="ECO:0000313" key="4">
    <source>
        <dbReference type="Proteomes" id="UP000006322"/>
    </source>
</evidence>
<dbReference type="Pfam" id="PF08721">
    <property type="entry name" value="Tn7_Tnp_TnsA_C"/>
    <property type="match status" value="1"/>
</dbReference>
<dbReference type="SUPFAM" id="SSF52980">
    <property type="entry name" value="Restriction endonuclease-like"/>
    <property type="match status" value="1"/>
</dbReference>
<name>K6YG75_9ALTE</name>
<feature type="domain" description="TnsA endonuclease N-terminal" evidence="2">
    <location>
        <begin position="72"/>
        <end position="164"/>
    </location>
</feature>
<evidence type="ECO:0000259" key="2">
    <source>
        <dbReference type="Pfam" id="PF08722"/>
    </source>
</evidence>
<dbReference type="InterPro" id="IPR011856">
    <property type="entry name" value="tRNA_endonuc-like_dom_sf"/>
</dbReference>
<comment type="caution">
    <text evidence="3">The sequence shown here is derived from an EMBL/GenBank/DDBJ whole genome shotgun (WGS) entry which is preliminary data.</text>
</comment>
<gene>
    <name evidence="3" type="primary">tnsA</name>
    <name evidence="3" type="ORF">GPLA_0823</name>
</gene>
<keyword evidence="4" id="KW-1185">Reference proteome</keyword>
<dbReference type="Gene3D" id="1.10.10.10">
    <property type="entry name" value="Winged helix-like DNA-binding domain superfamily/Winged helix DNA-binding domain"/>
    <property type="match status" value="1"/>
</dbReference>
<dbReference type="STRING" id="1129793.GPLA_0823"/>
<dbReference type="InterPro" id="IPR036388">
    <property type="entry name" value="WH-like_DNA-bd_sf"/>
</dbReference>
<dbReference type="GO" id="GO:0003676">
    <property type="term" value="F:nucleic acid binding"/>
    <property type="evidence" value="ECO:0007669"/>
    <property type="project" value="InterPro"/>
</dbReference>
<dbReference type="Pfam" id="PF08722">
    <property type="entry name" value="Tn7_TnsA-like_N"/>
    <property type="match status" value="1"/>
</dbReference>
<dbReference type="SUPFAM" id="SSF46785">
    <property type="entry name" value="Winged helix' DNA-binding domain"/>
    <property type="match status" value="1"/>
</dbReference>
<feature type="domain" description="TnsA endonuclease C-terminal" evidence="1">
    <location>
        <begin position="166"/>
        <end position="244"/>
    </location>
</feature>
<dbReference type="RefSeq" id="WP_007103543.1">
    <property type="nucleotide sequence ID" value="NZ_BAER01000023.1"/>
</dbReference>
<proteinExistence type="predicted"/>
<dbReference type="EMBL" id="BAER01000023">
    <property type="protein sequence ID" value="GAC31739.1"/>
    <property type="molecule type" value="Genomic_DNA"/>
</dbReference>
<sequence length="272" mass="31893">MSQQFWFTKEEIKKRQESGRGTGRKQGYKPWIYIQEISSKGTSYRVLSHRTGRVVHLLSKLEFLTFSLFDWDESICDIREQYPIDIETTLEVAEKAGIKHPKKGNKYHVFTTDILLDYDNIQSKQKAIQVKYIKDLMDKNTIQKLEIERRSFLAKDIEWQLMTELDIPHTQQVNIEWILGGKDLEISDEIHERVFDLWDEIEHLPNIKLTKACSDFDKRHGLMPGESLKVARNSFSYRILAFDIKKPYTTLQCKDIQCISRQINTGGLYAVG</sequence>
<dbReference type="Gene3D" id="3.40.1350.10">
    <property type="match status" value="1"/>
</dbReference>
<evidence type="ECO:0000313" key="3">
    <source>
        <dbReference type="EMBL" id="GAC31739.1"/>
    </source>
</evidence>
<organism evidence="3 4">
    <name type="scientific">Paraglaciecola polaris LMG 21857</name>
    <dbReference type="NCBI Taxonomy" id="1129793"/>
    <lineage>
        <taxon>Bacteria</taxon>
        <taxon>Pseudomonadati</taxon>
        <taxon>Pseudomonadota</taxon>
        <taxon>Gammaproteobacteria</taxon>
        <taxon>Alteromonadales</taxon>
        <taxon>Alteromonadaceae</taxon>
        <taxon>Paraglaciecola</taxon>
    </lineage>
</organism>
<reference evidence="4" key="1">
    <citation type="journal article" date="2014" name="Environ. Microbiol.">
        <title>Comparative genomics of the marine bacterial genus Glaciecola reveals the high degree of genomic diversity and genomic characteristic for cold adaptation.</title>
        <authorList>
            <person name="Qin Q.L."/>
            <person name="Xie B.B."/>
            <person name="Yu Y."/>
            <person name="Shu Y.L."/>
            <person name="Rong J.C."/>
            <person name="Zhang Y.J."/>
            <person name="Zhao D.L."/>
            <person name="Chen X.L."/>
            <person name="Zhang X.Y."/>
            <person name="Chen B."/>
            <person name="Zhou B.C."/>
            <person name="Zhang Y.Z."/>
        </authorList>
    </citation>
    <scope>NUCLEOTIDE SEQUENCE [LARGE SCALE GENOMIC DNA]</scope>
    <source>
        <strain evidence="4">LMG 21857</strain>
    </source>
</reference>
<dbReference type="AlphaFoldDB" id="K6YG75"/>
<evidence type="ECO:0000259" key="1">
    <source>
        <dbReference type="Pfam" id="PF08721"/>
    </source>
</evidence>